<reference evidence="1" key="1">
    <citation type="submission" date="2020-06" db="EMBL/GenBank/DDBJ databases">
        <title>Analysis procedures for assessing recovery of high quality, complete, closed genomes from Nanopore long read metagenome sequencing.</title>
        <authorList>
            <person name="Bessarab I."/>
            <person name="Arumugam K."/>
            <person name="Haryono M."/>
            <person name="Liu X."/>
            <person name="Roy S."/>
            <person name="Zuniga-Montanez R.E."/>
            <person name="Qiu G."/>
            <person name="Drautz-Moses D.I."/>
            <person name="Law Y.Y."/>
            <person name="Wuertz S."/>
            <person name="Lauro F.M."/>
            <person name="Huson D.H."/>
            <person name="Williams R.B."/>
        </authorList>
    </citation>
    <scope>NUCLEOTIDE SEQUENCE [LARGE SCALE GENOMIC DNA]</scope>
    <source>
        <strain evidence="1">SSD2</strain>
    </source>
</reference>
<dbReference type="KEGG" id="this:HZT40_22950"/>
<sequence length="121" mass="13426">MQASVELLQLMSQTGYMACFKGDIKRSQLIMEGVEAIGVEQIPIKMGVAIAKVYAGDYDYAIDILRNQILQLEPEHMSAKCFLGIALSQKGEVDEAKAFFEEVMRLGNQDERSIASAYLNS</sequence>
<dbReference type="Proteomes" id="UP000510621">
    <property type="component" value="Chromosome"/>
</dbReference>
<dbReference type="Pfam" id="PF14559">
    <property type="entry name" value="TPR_19"/>
    <property type="match status" value="1"/>
</dbReference>
<gene>
    <name evidence="1" type="ORF">HZT40_22950</name>
</gene>
<evidence type="ECO:0000313" key="2">
    <source>
        <dbReference type="Proteomes" id="UP000510621"/>
    </source>
</evidence>
<organism evidence="1 2">
    <name type="scientific">Candidatus Thiothrix singaporensis</name>
    <dbReference type="NCBI Taxonomy" id="2799669"/>
    <lineage>
        <taxon>Bacteria</taxon>
        <taxon>Pseudomonadati</taxon>
        <taxon>Pseudomonadota</taxon>
        <taxon>Gammaproteobacteria</taxon>
        <taxon>Thiotrichales</taxon>
        <taxon>Thiotrichaceae</taxon>
        <taxon>Thiothrix</taxon>
    </lineage>
</organism>
<protein>
    <submittedName>
        <fullName evidence="1">Tetratricopeptide repeat protein</fullName>
    </submittedName>
</protein>
<proteinExistence type="predicted"/>
<dbReference type="SUPFAM" id="SSF48452">
    <property type="entry name" value="TPR-like"/>
    <property type="match status" value="1"/>
</dbReference>
<dbReference type="Gene3D" id="1.25.40.10">
    <property type="entry name" value="Tetratricopeptide repeat domain"/>
    <property type="match status" value="1"/>
</dbReference>
<dbReference type="EMBL" id="CP059265">
    <property type="protein sequence ID" value="QLQ34005.1"/>
    <property type="molecule type" value="Genomic_DNA"/>
</dbReference>
<dbReference type="InterPro" id="IPR011990">
    <property type="entry name" value="TPR-like_helical_dom_sf"/>
</dbReference>
<name>A0A7L6AY64_9GAMM</name>
<evidence type="ECO:0000313" key="1">
    <source>
        <dbReference type="EMBL" id="QLQ34005.1"/>
    </source>
</evidence>
<keyword evidence="2" id="KW-1185">Reference proteome</keyword>
<dbReference type="AlphaFoldDB" id="A0A7L6AY64"/>
<accession>A0A7L6AY64</accession>